<dbReference type="GO" id="GO:0006935">
    <property type="term" value="P:chemotaxis"/>
    <property type="evidence" value="ECO:0007669"/>
    <property type="project" value="InterPro"/>
</dbReference>
<dbReference type="AlphaFoldDB" id="A0AA48RDC8"/>
<dbReference type="GO" id="GO:0008984">
    <property type="term" value="F:protein-glutamate methylesterase activity"/>
    <property type="evidence" value="ECO:0007669"/>
    <property type="project" value="InterPro"/>
</dbReference>
<dbReference type="SUPFAM" id="SSF52738">
    <property type="entry name" value="Methylesterase CheB, C-terminal domain"/>
    <property type="match status" value="1"/>
</dbReference>
<sequence length="78" mass="8259">MPVGVGASAGGLEALKALLPTSPSDDSLPFDIVVHLRPGQPTFLFAFSDRVTISGQIEKKTTEELPKETPPPDEATEL</sequence>
<reference evidence="3" key="1">
    <citation type="submission" date="2023-07" db="EMBL/GenBank/DDBJ databases">
        <authorList>
            <person name="Pelsma A.J. K."/>
        </authorList>
    </citation>
    <scope>NUCLEOTIDE SEQUENCE</scope>
</reference>
<evidence type="ECO:0000259" key="2">
    <source>
        <dbReference type="Pfam" id="PF01339"/>
    </source>
</evidence>
<feature type="region of interest" description="Disordered" evidence="1">
    <location>
        <begin position="57"/>
        <end position="78"/>
    </location>
</feature>
<organism evidence="3">
    <name type="scientific">freshwater sediment metagenome</name>
    <dbReference type="NCBI Taxonomy" id="556182"/>
    <lineage>
        <taxon>unclassified sequences</taxon>
        <taxon>metagenomes</taxon>
        <taxon>ecological metagenomes</taxon>
    </lineage>
</organism>
<evidence type="ECO:0000313" key="3">
    <source>
        <dbReference type="EMBL" id="CAJ0869967.1"/>
    </source>
</evidence>
<accession>A0AA48RDC8</accession>
<feature type="compositionally biased region" description="Pro residues" evidence="1">
    <location>
        <begin position="68"/>
        <end position="78"/>
    </location>
</feature>
<proteinExistence type="predicted"/>
<dbReference type="EMBL" id="OY288114">
    <property type="protein sequence ID" value="CAJ0869967.1"/>
    <property type="molecule type" value="Genomic_DNA"/>
</dbReference>
<gene>
    <name evidence="3" type="ORF">AMST5_02186</name>
</gene>
<dbReference type="InterPro" id="IPR035909">
    <property type="entry name" value="CheB_C"/>
</dbReference>
<evidence type="ECO:0000256" key="1">
    <source>
        <dbReference type="SAM" id="MobiDB-lite"/>
    </source>
</evidence>
<feature type="domain" description="CheB-type methylesterase" evidence="2">
    <location>
        <begin position="3"/>
        <end position="46"/>
    </location>
</feature>
<dbReference type="Pfam" id="PF01339">
    <property type="entry name" value="CheB_methylest"/>
    <property type="match status" value="1"/>
</dbReference>
<dbReference type="Gene3D" id="3.40.50.180">
    <property type="entry name" value="Methylesterase CheB, C-terminal domain"/>
    <property type="match status" value="1"/>
</dbReference>
<protein>
    <recommendedName>
        <fullName evidence="2">CheB-type methylesterase domain-containing protein</fullName>
    </recommendedName>
</protein>
<dbReference type="GO" id="GO:0005737">
    <property type="term" value="C:cytoplasm"/>
    <property type="evidence" value="ECO:0007669"/>
    <property type="project" value="InterPro"/>
</dbReference>
<dbReference type="InterPro" id="IPR000673">
    <property type="entry name" value="Sig_transdc_resp-reg_Me-estase"/>
</dbReference>
<feature type="compositionally biased region" description="Basic and acidic residues" evidence="1">
    <location>
        <begin position="57"/>
        <end position="67"/>
    </location>
</feature>
<name>A0AA48RDC8_9ZZZZ</name>
<dbReference type="GO" id="GO:0000156">
    <property type="term" value="F:phosphorelay response regulator activity"/>
    <property type="evidence" value="ECO:0007669"/>
    <property type="project" value="InterPro"/>
</dbReference>